<feature type="compositionally biased region" description="Polar residues" evidence="5">
    <location>
        <begin position="55"/>
        <end position="72"/>
    </location>
</feature>
<evidence type="ECO:0000313" key="7">
    <source>
        <dbReference type="WBParaSite" id="PDA_v2.g785.t1"/>
    </source>
</evidence>
<evidence type="ECO:0000256" key="1">
    <source>
        <dbReference type="ARBA" id="ARBA00006914"/>
    </source>
</evidence>
<dbReference type="GO" id="GO:0016887">
    <property type="term" value="F:ATP hydrolysis activity"/>
    <property type="evidence" value="ECO:0007669"/>
    <property type="project" value="InterPro"/>
</dbReference>
<feature type="region of interest" description="Disordered" evidence="5">
    <location>
        <begin position="118"/>
        <end position="230"/>
    </location>
</feature>
<name>A0A914R8D7_9BILA</name>
<comment type="catalytic activity">
    <reaction evidence="4">
        <text>ATP + H2O = ADP + phosphate + H(+)</text>
        <dbReference type="Rhea" id="RHEA:13065"/>
        <dbReference type="ChEBI" id="CHEBI:15377"/>
        <dbReference type="ChEBI" id="CHEBI:15378"/>
        <dbReference type="ChEBI" id="CHEBI:30616"/>
        <dbReference type="ChEBI" id="CHEBI:43474"/>
        <dbReference type="ChEBI" id="CHEBI:456216"/>
        <dbReference type="EC" id="3.6.4.6"/>
    </reaction>
</comment>
<dbReference type="GO" id="GO:0035494">
    <property type="term" value="P:SNARE complex disassembly"/>
    <property type="evidence" value="ECO:0007669"/>
    <property type="project" value="InterPro"/>
</dbReference>
<dbReference type="GO" id="GO:0043001">
    <property type="term" value="P:Golgi to plasma membrane protein transport"/>
    <property type="evidence" value="ECO:0007669"/>
    <property type="project" value="TreeGrafter"/>
</dbReference>
<keyword evidence="4" id="KW-0813">Transport</keyword>
<proteinExistence type="inferred from homology"/>
<comment type="cofactor">
    <cofactor evidence="4">
        <name>Mg(2+)</name>
        <dbReference type="ChEBI" id="CHEBI:18420"/>
    </cofactor>
    <text evidence="4">Binds 1 Mg(2+) ion per subunit.</text>
</comment>
<dbReference type="GO" id="GO:0005524">
    <property type="term" value="F:ATP binding"/>
    <property type="evidence" value="ECO:0007669"/>
    <property type="project" value="UniProtKB-UniRule"/>
</dbReference>
<feature type="compositionally biased region" description="Polar residues" evidence="5">
    <location>
        <begin position="203"/>
        <end position="217"/>
    </location>
</feature>
<dbReference type="Gene3D" id="1.10.8.60">
    <property type="match status" value="1"/>
</dbReference>
<dbReference type="WBParaSite" id="PDA_v2.g785.t1">
    <property type="protein sequence ID" value="PDA_v2.g785.t1"/>
    <property type="gene ID" value="PDA_v2.g785"/>
</dbReference>
<dbReference type="GO" id="GO:0005795">
    <property type="term" value="C:Golgi stack"/>
    <property type="evidence" value="ECO:0007669"/>
    <property type="project" value="TreeGrafter"/>
</dbReference>
<feature type="region of interest" description="Disordered" evidence="5">
    <location>
        <begin position="42"/>
        <end position="72"/>
    </location>
</feature>
<organism evidence="6 7">
    <name type="scientific">Panagrolaimus davidi</name>
    <dbReference type="NCBI Taxonomy" id="227884"/>
    <lineage>
        <taxon>Eukaryota</taxon>
        <taxon>Metazoa</taxon>
        <taxon>Ecdysozoa</taxon>
        <taxon>Nematoda</taxon>
        <taxon>Chromadorea</taxon>
        <taxon>Rhabditida</taxon>
        <taxon>Tylenchina</taxon>
        <taxon>Panagrolaimomorpha</taxon>
        <taxon>Panagrolaimoidea</taxon>
        <taxon>Panagrolaimidae</taxon>
        <taxon>Panagrolaimus</taxon>
    </lineage>
</organism>
<keyword evidence="4" id="KW-0460">Magnesium</keyword>
<dbReference type="GO" id="GO:0006891">
    <property type="term" value="P:intra-Golgi vesicle-mediated transport"/>
    <property type="evidence" value="ECO:0007669"/>
    <property type="project" value="TreeGrafter"/>
</dbReference>
<evidence type="ECO:0000313" key="6">
    <source>
        <dbReference type="Proteomes" id="UP000887578"/>
    </source>
</evidence>
<dbReference type="PANTHER" id="PTHR23078">
    <property type="entry name" value="VESICULAR-FUSION PROTEIN NSF"/>
    <property type="match status" value="1"/>
</dbReference>
<dbReference type="GO" id="GO:0046872">
    <property type="term" value="F:metal ion binding"/>
    <property type="evidence" value="ECO:0007669"/>
    <property type="project" value="UniProtKB-UniRule"/>
</dbReference>
<keyword evidence="4" id="KW-0963">Cytoplasm</keyword>
<dbReference type="Proteomes" id="UP000887578">
    <property type="component" value="Unplaced"/>
</dbReference>
<keyword evidence="4" id="KW-0653">Protein transport</keyword>
<protein>
    <recommendedName>
        <fullName evidence="4">Vesicle-fusing ATPase</fullName>
        <ecNumber evidence="4">3.6.4.6</ecNumber>
    </recommendedName>
</protein>
<evidence type="ECO:0000256" key="5">
    <source>
        <dbReference type="SAM" id="MobiDB-lite"/>
    </source>
</evidence>
<keyword evidence="6" id="KW-1185">Reference proteome</keyword>
<accession>A0A914R8D7</accession>
<evidence type="ECO:0000256" key="4">
    <source>
        <dbReference type="RuleBase" id="RU367045"/>
    </source>
</evidence>
<comment type="similarity">
    <text evidence="1 4">Belongs to the AAA ATPase family.</text>
</comment>
<feature type="compositionally biased region" description="Acidic residues" evidence="5">
    <location>
        <begin position="193"/>
        <end position="202"/>
    </location>
</feature>
<keyword evidence="2 4" id="KW-0547">Nucleotide-binding</keyword>
<reference evidence="7" key="1">
    <citation type="submission" date="2022-11" db="UniProtKB">
        <authorList>
            <consortium name="WormBaseParasite"/>
        </authorList>
    </citation>
    <scope>IDENTIFICATION</scope>
</reference>
<keyword evidence="4" id="KW-0378">Hydrolase</keyword>
<keyword evidence="3 4" id="KW-0067">ATP-binding</keyword>
<feature type="compositionally biased region" description="Low complexity" evidence="5">
    <location>
        <begin position="164"/>
        <end position="175"/>
    </location>
</feature>
<dbReference type="InterPro" id="IPR039812">
    <property type="entry name" value="Vesicle-fus_ATPase"/>
</dbReference>
<evidence type="ECO:0000256" key="2">
    <source>
        <dbReference type="ARBA" id="ARBA00022741"/>
    </source>
</evidence>
<dbReference type="PANTHER" id="PTHR23078:SF3">
    <property type="entry name" value="VESICLE-FUSING ATPASE"/>
    <property type="match status" value="1"/>
</dbReference>
<keyword evidence="4" id="KW-0931">ER-Golgi transport</keyword>
<evidence type="ECO:0000256" key="3">
    <source>
        <dbReference type="ARBA" id="ARBA00022840"/>
    </source>
</evidence>
<comment type="subcellular location">
    <subcellularLocation>
        <location evidence="4">Cytoplasm</location>
    </subcellularLocation>
</comment>
<dbReference type="AlphaFoldDB" id="A0A914R8D7"/>
<comment type="function">
    <text evidence="4">Required for vesicle-mediated transport. Catalyzes the fusion of transport vesicles within the Golgi cisternae. Is also required for transport from the endoplasmic reticulum to the Golgi stack. Seems to function as a fusion protein required for the delivery of cargo proteins to all compartments of the Golgi stack independent of vesicle origin.</text>
</comment>
<keyword evidence="4" id="KW-0479">Metal-binding</keyword>
<dbReference type="EC" id="3.6.4.6" evidence="4"/>
<feature type="compositionally biased region" description="Basic and acidic residues" evidence="5">
    <location>
        <begin position="138"/>
        <end position="148"/>
    </location>
</feature>
<sequence>MTTKGKYLPGNFDIINNETTNGQYNNLNLNGQYQSLKLDTVSSKDATNEKRKEQSGNSDSVRTSSSWRKATTSDFLTSGRGYEENIKQKNKKNCKTNSSTLSLHIAAYENSIEANNKSNVDKKEQFSSSPINPFEFPRQQDGDYRARPEVSNYRASQRLLDPTGASSSSGVAVSRARGRPKKKPPAEERLYSDDEDFDDGDDASSQNSVSTTDSQGCRRSGRRSVAPSSFRDYVSSDRRVRFNFGGAGENVEEQERVADVEEQERVADVEEQERVADVEEQERVADVEEQERVADFEEQEIVEDVTEEERAEEIRRLVHQQNMELNYEEEEYVVADSSETEEEQPPVKKRKRTAATIRQDIINPPDLYFIGKCDDCVFFASYLDVTSNTAIIKKSTVTLPVFGPSRVIYDNIADAATAEKEAKNYAHGMGYKYAKAGAKFKIFFSAAPARAALDPNEDRIVELEDSARQHRVEMASMKIRLTSVEKRLEDILSGRVAIPNVNPVQAADTEDRASVEEVPMPFAPPPPVPLPVAPPQPMQPLVVSSSEIEDAPLWNRISEDAARQLYHNNPQPKVFIRSIFVNMFTDFQSFHLSLPFELKNEFVKICSLLIDPSPPEVALKKLITDEINYQRERVRTKITQSKSPAVAMLSTSVPLTYSTPVPLVQQGNQWFPQGNIRFQRVQGSNVSAWPVLEKDGTLGATMFAERKNPENARSTWNYFIISPDGLLTSSFQILPNYTPIGPRFSNLVLQSLLVLLNSEPPKGHRLLVLATSSSVEFLQDVDLLSRFPKVVRVRQLRHLDEMISVCEEANLFGDDELRWIKQELGKIENLPPLGIKSLLHILAFVRASDERAKTFVSQIEELSLGL</sequence>